<dbReference type="EMBL" id="JACAGC010000005">
    <property type="protein sequence ID" value="KAF6364732.1"/>
    <property type="molecule type" value="Genomic_DNA"/>
</dbReference>
<organism evidence="1 2">
    <name type="scientific">Rhinolophus ferrumequinum</name>
    <name type="common">Greater horseshoe bat</name>
    <dbReference type="NCBI Taxonomy" id="59479"/>
    <lineage>
        <taxon>Eukaryota</taxon>
        <taxon>Metazoa</taxon>
        <taxon>Chordata</taxon>
        <taxon>Craniata</taxon>
        <taxon>Vertebrata</taxon>
        <taxon>Euteleostomi</taxon>
        <taxon>Mammalia</taxon>
        <taxon>Eutheria</taxon>
        <taxon>Laurasiatheria</taxon>
        <taxon>Chiroptera</taxon>
        <taxon>Yinpterochiroptera</taxon>
        <taxon>Rhinolophoidea</taxon>
        <taxon>Rhinolophidae</taxon>
        <taxon>Rhinolophinae</taxon>
        <taxon>Rhinolophus</taxon>
    </lineage>
</organism>
<evidence type="ECO:0000313" key="2">
    <source>
        <dbReference type="Proteomes" id="UP000585614"/>
    </source>
</evidence>
<dbReference type="AlphaFoldDB" id="A0A7J7YS39"/>
<reference evidence="1 2" key="1">
    <citation type="journal article" date="2020" name="Nature">
        <title>Six reference-quality genomes reveal evolution of bat adaptations.</title>
        <authorList>
            <person name="Jebb D."/>
            <person name="Huang Z."/>
            <person name="Pippel M."/>
            <person name="Hughes G.M."/>
            <person name="Lavrichenko K."/>
            <person name="Devanna P."/>
            <person name="Winkler S."/>
            <person name="Jermiin L.S."/>
            <person name="Skirmuntt E.C."/>
            <person name="Katzourakis A."/>
            <person name="Burkitt-Gray L."/>
            <person name="Ray D.A."/>
            <person name="Sullivan K.A.M."/>
            <person name="Roscito J.G."/>
            <person name="Kirilenko B.M."/>
            <person name="Davalos L.M."/>
            <person name="Corthals A.P."/>
            <person name="Power M.L."/>
            <person name="Jones G."/>
            <person name="Ransome R.D."/>
            <person name="Dechmann D.K.N."/>
            <person name="Locatelli A.G."/>
            <person name="Puechmaille S.J."/>
            <person name="Fedrigo O."/>
            <person name="Jarvis E.D."/>
            <person name="Hiller M."/>
            <person name="Vernes S.C."/>
            <person name="Myers E.W."/>
            <person name="Teeling E.C."/>
        </authorList>
    </citation>
    <scope>NUCLEOTIDE SEQUENCE [LARGE SCALE GENOMIC DNA]</scope>
    <source>
        <strain evidence="1">MRhiFer1</strain>
        <tissue evidence="1">Lung</tissue>
    </source>
</reference>
<proteinExistence type="predicted"/>
<gene>
    <name evidence="1" type="ORF">mRhiFer1_009857</name>
</gene>
<protein>
    <submittedName>
        <fullName evidence="1">Uncharacterized protein</fullName>
    </submittedName>
</protein>
<name>A0A7J7YS39_RHIFE</name>
<sequence length="186" mass="20306">MLLTSPEPSELLLPFLQPLSSSSSLVRPAPTKGMASTYATSLAPLPSFLGDGRETWEAQIVGTPWTIGVELYFPVEVAEWEGRGGRRRGGLGKREQLPFRIPWAAVPTCLPTLNPPRPRVCAPRGPGGWSTPLCTDICEVQMVSCGLRPQFLARWHLDVLPLRGGRLDTSWLHRGRNSAPSPSGPF</sequence>
<dbReference type="Proteomes" id="UP000585614">
    <property type="component" value="Unassembled WGS sequence"/>
</dbReference>
<comment type="caution">
    <text evidence="1">The sequence shown here is derived from an EMBL/GenBank/DDBJ whole genome shotgun (WGS) entry which is preliminary data.</text>
</comment>
<evidence type="ECO:0000313" key="1">
    <source>
        <dbReference type="EMBL" id="KAF6364732.1"/>
    </source>
</evidence>
<accession>A0A7J7YS39</accession>